<reference evidence="4" key="1">
    <citation type="submission" date="2019-06" db="EMBL/GenBank/DDBJ databases">
        <title>Gordonia isolated from sludge of a wastewater treatment plant.</title>
        <authorList>
            <person name="Tamura T."/>
            <person name="Aoyama K."/>
            <person name="Kang Y."/>
            <person name="Saito S."/>
            <person name="Akiyama N."/>
            <person name="Yazawa K."/>
            <person name="Gonoi T."/>
            <person name="Mikami Y."/>
        </authorList>
    </citation>
    <scope>NUCLEOTIDE SEQUENCE [LARGE SCALE GENOMIC DNA]</scope>
    <source>
        <strain evidence="4">NBRC 107697</strain>
    </source>
</reference>
<dbReference type="InterPro" id="IPR039421">
    <property type="entry name" value="Type_1_exporter"/>
</dbReference>
<comment type="caution">
    <text evidence="3">The sequence shown here is derived from an EMBL/GenBank/DDBJ whole genome shotgun (WGS) entry which is preliminary data.</text>
</comment>
<proteinExistence type="predicted"/>
<name>A0A7I9UZ91_9ACTN</name>
<dbReference type="PANTHER" id="PTHR43394:SF1">
    <property type="entry name" value="ATP-BINDING CASSETTE SUB-FAMILY B MEMBER 10, MITOCHONDRIAL"/>
    <property type="match status" value="1"/>
</dbReference>
<protein>
    <recommendedName>
        <fullName evidence="2">ABC transporter domain-containing protein</fullName>
    </recommendedName>
</protein>
<gene>
    <name evidence="3" type="ORF">nbrc107697_25270</name>
</gene>
<dbReference type="Proteomes" id="UP000444980">
    <property type="component" value="Unassembled WGS sequence"/>
</dbReference>
<feature type="domain" description="ABC transporter" evidence="2">
    <location>
        <begin position="3"/>
        <end position="90"/>
    </location>
</feature>
<dbReference type="AlphaFoldDB" id="A0A7I9UZ91"/>
<feature type="compositionally biased region" description="Basic residues" evidence="1">
    <location>
        <begin position="150"/>
        <end position="161"/>
    </location>
</feature>
<dbReference type="GO" id="GO:0016887">
    <property type="term" value="F:ATP hydrolysis activity"/>
    <property type="evidence" value="ECO:0007669"/>
    <property type="project" value="InterPro"/>
</dbReference>
<evidence type="ECO:0000313" key="4">
    <source>
        <dbReference type="Proteomes" id="UP000444980"/>
    </source>
</evidence>
<dbReference type="GO" id="GO:0005524">
    <property type="term" value="F:ATP binding"/>
    <property type="evidence" value="ECO:0007669"/>
    <property type="project" value="InterPro"/>
</dbReference>
<evidence type="ECO:0000313" key="3">
    <source>
        <dbReference type="EMBL" id="GED98488.1"/>
    </source>
</evidence>
<dbReference type="PANTHER" id="PTHR43394">
    <property type="entry name" value="ATP-DEPENDENT PERMEASE MDL1, MITOCHONDRIAL"/>
    <property type="match status" value="1"/>
</dbReference>
<dbReference type="Gene3D" id="3.40.50.300">
    <property type="entry name" value="P-loop containing nucleotide triphosphate hydrolases"/>
    <property type="match status" value="1"/>
</dbReference>
<dbReference type="PROSITE" id="PS00211">
    <property type="entry name" value="ABC_TRANSPORTER_1"/>
    <property type="match status" value="1"/>
</dbReference>
<keyword evidence="4" id="KW-1185">Reference proteome</keyword>
<dbReference type="GO" id="GO:0015421">
    <property type="term" value="F:ABC-type oligopeptide transporter activity"/>
    <property type="evidence" value="ECO:0007669"/>
    <property type="project" value="TreeGrafter"/>
</dbReference>
<sequence>MVTTVYQEVYLFPDAVRFNVTLGRPDATDDEIWAALAAAQCDDVVAALPDSLATVIGEGGSNLSGGQRQRLSIARALLKDSPVLVLDEAVSAVDPETEARIQRAIGSLAAGRTVLVIAHRLDTIRHADQIVVLDGGRVDAVGPRSPQIRPGRRRSRPRTSWRTRTPDASGGRG</sequence>
<accession>A0A7I9UZ91</accession>
<feature type="region of interest" description="Disordered" evidence="1">
    <location>
        <begin position="141"/>
        <end position="173"/>
    </location>
</feature>
<dbReference type="Pfam" id="PF00005">
    <property type="entry name" value="ABC_tran"/>
    <property type="match status" value="1"/>
</dbReference>
<dbReference type="EMBL" id="BJOU01000002">
    <property type="protein sequence ID" value="GED98488.1"/>
    <property type="molecule type" value="Genomic_DNA"/>
</dbReference>
<evidence type="ECO:0000256" key="1">
    <source>
        <dbReference type="SAM" id="MobiDB-lite"/>
    </source>
</evidence>
<dbReference type="SUPFAM" id="SSF52540">
    <property type="entry name" value="P-loop containing nucleoside triphosphate hydrolases"/>
    <property type="match status" value="1"/>
</dbReference>
<evidence type="ECO:0000259" key="2">
    <source>
        <dbReference type="Pfam" id="PF00005"/>
    </source>
</evidence>
<dbReference type="InterPro" id="IPR003439">
    <property type="entry name" value="ABC_transporter-like_ATP-bd"/>
</dbReference>
<organism evidence="3 4">
    <name type="scientific">Gordonia crocea</name>
    <dbReference type="NCBI Taxonomy" id="589162"/>
    <lineage>
        <taxon>Bacteria</taxon>
        <taxon>Bacillati</taxon>
        <taxon>Actinomycetota</taxon>
        <taxon>Actinomycetes</taxon>
        <taxon>Mycobacteriales</taxon>
        <taxon>Gordoniaceae</taxon>
        <taxon>Gordonia</taxon>
    </lineage>
</organism>
<dbReference type="InterPro" id="IPR027417">
    <property type="entry name" value="P-loop_NTPase"/>
</dbReference>
<dbReference type="InterPro" id="IPR017871">
    <property type="entry name" value="ABC_transporter-like_CS"/>
</dbReference>